<organism evidence="2 3">
    <name type="scientific">Craurococcus roseus</name>
    <dbReference type="NCBI Taxonomy" id="77585"/>
    <lineage>
        <taxon>Bacteria</taxon>
        <taxon>Pseudomonadati</taxon>
        <taxon>Pseudomonadota</taxon>
        <taxon>Alphaproteobacteria</taxon>
        <taxon>Acetobacterales</taxon>
        <taxon>Acetobacteraceae</taxon>
        <taxon>Craurococcus</taxon>
    </lineage>
</organism>
<protein>
    <submittedName>
        <fullName evidence="2">DUF2189 domain-containing protein</fullName>
    </submittedName>
</protein>
<reference evidence="3" key="1">
    <citation type="journal article" date="2019" name="Int. J. Syst. Evol. Microbiol.">
        <title>The Global Catalogue of Microorganisms (GCM) 10K type strain sequencing project: providing services to taxonomists for standard genome sequencing and annotation.</title>
        <authorList>
            <consortium name="The Broad Institute Genomics Platform"/>
            <consortium name="The Broad Institute Genome Sequencing Center for Infectious Disease"/>
            <person name="Wu L."/>
            <person name="Ma J."/>
        </authorList>
    </citation>
    <scope>NUCLEOTIDE SEQUENCE [LARGE SCALE GENOMIC DNA]</scope>
    <source>
        <strain evidence="3">JCM 9933</strain>
    </source>
</reference>
<evidence type="ECO:0000313" key="2">
    <source>
        <dbReference type="EMBL" id="GAA0577393.1"/>
    </source>
</evidence>
<gene>
    <name evidence="2" type="ORF">GCM10009416_14930</name>
</gene>
<dbReference type="EMBL" id="BAAAFZ010000015">
    <property type="protein sequence ID" value="GAA0577393.1"/>
    <property type="molecule type" value="Genomic_DNA"/>
</dbReference>
<feature type="transmembrane region" description="Helical" evidence="1">
    <location>
        <begin position="254"/>
        <end position="273"/>
    </location>
</feature>
<feature type="transmembrane region" description="Helical" evidence="1">
    <location>
        <begin position="85"/>
        <end position="105"/>
    </location>
</feature>
<feature type="transmembrane region" description="Helical" evidence="1">
    <location>
        <begin position="52"/>
        <end position="73"/>
    </location>
</feature>
<proteinExistence type="predicted"/>
<dbReference type="RefSeq" id="WP_343894571.1">
    <property type="nucleotide sequence ID" value="NZ_BAAAFZ010000015.1"/>
</dbReference>
<keyword evidence="1" id="KW-0472">Membrane</keyword>
<sequence>MAETWTSRHGAPATTGAPVGAQAGASAAAEPAIRRIAVSDIGDALRLGWQDFLAAPTQLLFLGLLYPLIGFIAARATAGGDLMPLFYPLLAGLSIMGPVAALGIYEISRRRERGWAVSWLDAFAVLRSPAILSIVALGLMLLVIFGLWVLAAQWIYDATLGAVARPSSVEEFTNLVFNTPEGWRLILIGNAVGFLFAVAVLALTVVSFPLLLDRDVGPGVAVRTSLRAVAANPVPMAAWGLTVAVLLFAGSLPIFIGLAVVMPLLGHGTWHLYRKVVES</sequence>
<evidence type="ECO:0000313" key="3">
    <source>
        <dbReference type="Proteomes" id="UP001501588"/>
    </source>
</evidence>
<dbReference type="InterPro" id="IPR018692">
    <property type="entry name" value="DUF2189"/>
</dbReference>
<dbReference type="Proteomes" id="UP001501588">
    <property type="component" value="Unassembled WGS sequence"/>
</dbReference>
<name>A0ABP3PWG6_9PROT</name>
<keyword evidence="1" id="KW-0812">Transmembrane</keyword>
<feature type="transmembrane region" description="Helical" evidence="1">
    <location>
        <begin position="185"/>
        <end position="212"/>
    </location>
</feature>
<accession>A0ABP3PWG6</accession>
<keyword evidence="3" id="KW-1185">Reference proteome</keyword>
<keyword evidence="1" id="KW-1133">Transmembrane helix</keyword>
<dbReference type="Pfam" id="PF09955">
    <property type="entry name" value="DUF2189"/>
    <property type="match status" value="1"/>
</dbReference>
<feature type="transmembrane region" description="Helical" evidence="1">
    <location>
        <begin position="130"/>
        <end position="156"/>
    </location>
</feature>
<comment type="caution">
    <text evidence="2">The sequence shown here is derived from an EMBL/GenBank/DDBJ whole genome shotgun (WGS) entry which is preliminary data.</text>
</comment>
<evidence type="ECO:0000256" key="1">
    <source>
        <dbReference type="SAM" id="Phobius"/>
    </source>
</evidence>